<feature type="compositionally biased region" description="Acidic residues" evidence="1">
    <location>
        <begin position="46"/>
        <end position="68"/>
    </location>
</feature>
<gene>
    <name evidence="4" type="ORF">ACFQGB_01475</name>
</gene>
<dbReference type="Proteomes" id="UP001596395">
    <property type="component" value="Unassembled WGS sequence"/>
</dbReference>
<accession>A0ABD5VC54</accession>
<keyword evidence="2" id="KW-1133">Transmembrane helix</keyword>
<feature type="transmembrane region" description="Helical" evidence="2">
    <location>
        <begin position="85"/>
        <end position="105"/>
    </location>
</feature>
<keyword evidence="2" id="KW-0812">Transmembrane</keyword>
<feature type="domain" description="DUF7312" evidence="3">
    <location>
        <begin position="48"/>
        <end position="102"/>
    </location>
</feature>
<comment type="caution">
    <text evidence="4">The sequence shown here is derived from an EMBL/GenBank/DDBJ whole genome shotgun (WGS) entry which is preliminary data.</text>
</comment>
<organism evidence="4 5">
    <name type="scientific">Halorubellus litoreus</name>
    <dbReference type="NCBI Taxonomy" id="755308"/>
    <lineage>
        <taxon>Archaea</taxon>
        <taxon>Methanobacteriati</taxon>
        <taxon>Methanobacteriota</taxon>
        <taxon>Stenosarchaea group</taxon>
        <taxon>Halobacteria</taxon>
        <taxon>Halobacteriales</taxon>
        <taxon>Halorubellaceae</taxon>
        <taxon>Halorubellus</taxon>
    </lineage>
</organism>
<proteinExistence type="predicted"/>
<keyword evidence="5" id="KW-1185">Reference proteome</keyword>
<dbReference type="EMBL" id="JBHSXN010000001">
    <property type="protein sequence ID" value="MFC6951521.1"/>
    <property type="molecule type" value="Genomic_DNA"/>
</dbReference>
<dbReference type="Pfam" id="PF23994">
    <property type="entry name" value="DUF7312"/>
    <property type="match status" value="1"/>
</dbReference>
<sequence length="107" mass="11441">MTDETSSTDRDADAWGGPREERGDGSVDATRDLNEPVPPDAPERDGVDDELREAVADDLADLEDDEPDYPSGDDPIEPQRVDVEHAAFVVLGVVSVLALVAVLVLSV</sequence>
<dbReference type="AlphaFoldDB" id="A0ABD5VC54"/>
<dbReference type="RefSeq" id="WP_336348552.1">
    <property type="nucleotide sequence ID" value="NZ_JAZAQL010000001.1"/>
</dbReference>
<protein>
    <recommendedName>
        <fullName evidence="3">DUF7312 domain-containing protein</fullName>
    </recommendedName>
</protein>
<keyword evidence="2" id="KW-0472">Membrane</keyword>
<evidence type="ECO:0000256" key="2">
    <source>
        <dbReference type="SAM" id="Phobius"/>
    </source>
</evidence>
<evidence type="ECO:0000313" key="5">
    <source>
        <dbReference type="Proteomes" id="UP001596395"/>
    </source>
</evidence>
<evidence type="ECO:0000259" key="3">
    <source>
        <dbReference type="Pfam" id="PF23994"/>
    </source>
</evidence>
<feature type="compositionally biased region" description="Basic and acidic residues" evidence="1">
    <location>
        <begin position="7"/>
        <end position="34"/>
    </location>
</feature>
<name>A0ABD5VC54_9EURY</name>
<evidence type="ECO:0000256" key="1">
    <source>
        <dbReference type="SAM" id="MobiDB-lite"/>
    </source>
</evidence>
<reference evidence="4 5" key="1">
    <citation type="journal article" date="2019" name="Int. J. Syst. Evol. Microbiol.">
        <title>The Global Catalogue of Microorganisms (GCM) 10K type strain sequencing project: providing services to taxonomists for standard genome sequencing and annotation.</title>
        <authorList>
            <consortium name="The Broad Institute Genomics Platform"/>
            <consortium name="The Broad Institute Genome Sequencing Center for Infectious Disease"/>
            <person name="Wu L."/>
            <person name="Ma J."/>
        </authorList>
    </citation>
    <scope>NUCLEOTIDE SEQUENCE [LARGE SCALE GENOMIC DNA]</scope>
    <source>
        <strain evidence="4 5">GX26</strain>
    </source>
</reference>
<feature type="region of interest" description="Disordered" evidence="1">
    <location>
        <begin position="1"/>
        <end position="78"/>
    </location>
</feature>
<dbReference type="InterPro" id="IPR055736">
    <property type="entry name" value="DUF7312"/>
</dbReference>
<evidence type="ECO:0000313" key="4">
    <source>
        <dbReference type="EMBL" id="MFC6951521.1"/>
    </source>
</evidence>